<sequence>MKKRLIYIGLLTGLLVATGCKKYLETLPDNRTVISNPQQVSQLLATAYPHALYMLFCEALSDNVEDKGNSGVGVDPQTFRINTQSFKYQDADDVTSDAPIAYWDSCYAAIAAANQALSYCNGPDSANYSTQKGEALVCRAYAHFMLVTLFAKTYNPATAASDPGIPYVTTVSKNVFAKYDRSNVAAVYAKIESDLTTGLPLLKDEAYGNTPKYHFTVQAAHAFASRFYLFKKDYEKVVTHSSAVFGSKDPATLIRNQIKFYGLPYNDMVVEYFNSQNAANILLQEAPGTKYPANYYGYRYGLGSNVNRALILNSNVTGGSLAIQTYGSGPQYFNFPKFKSDVKVVALFSMDEVLMNRAEAYIRLKNYNSALTDLNAWVSNNISDYDPAVDNVTIPKMMAFYNTTQDDAMIQSLLYMKRVTYMQEGLRWFDILRYDIPVVHVGSPGFNTTLVPGDKRRLLQLPAEAVNDGMQLNPR</sequence>
<dbReference type="STRING" id="29529.SAMN04488122_5829"/>
<evidence type="ECO:0000313" key="2">
    <source>
        <dbReference type="EMBL" id="SEW53993.1"/>
    </source>
</evidence>
<dbReference type="AlphaFoldDB" id="A0A1I0SBK6"/>
<accession>A0A1I0SBK6</accession>
<protein>
    <submittedName>
        <fullName evidence="2">SusD family protein</fullName>
    </submittedName>
</protein>
<dbReference type="Gene3D" id="1.25.40.390">
    <property type="match status" value="1"/>
</dbReference>
<proteinExistence type="predicted"/>
<gene>
    <name evidence="2" type="ORF">SAMN04488122_5829</name>
</gene>
<reference evidence="3" key="1">
    <citation type="submission" date="2016-10" db="EMBL/GenBank/DDBJ databases">
        <authorList>
            <person name="Varghese N."/>
            <person name="Submissions S."/>
        </authorList>
    </citation>
    <scope>NUCLEOTIDE SEQUENCE [LARGE SCALE GENOMIC DNA]</scope>
    <source>
        <strain evidence="3">DSM 3695</strain>
    </source>
</reference>
<dbReference type="Pfam" id="PF14322">
    <property type="entry name" value="SusD-like_3"/>
    <property type="match status" value="1"/>
</dbReference>
<dbReference type="EMBL" id="FOJG01000002">
    <property type="protein sequence ID" value="SEW53993.1"/>
    <property type="molecule type" value="Genomic_DNA"/>
</dbReference>
<dbReference type="InterPro" id="IPR011990">
    <property type="entry name" value="TPR-like_helical_dom_sf"/>
</dbReference>
<dbReference type="InterPro" id="IPR033985">
    <property type="entry name" value="SusD-like_N"/>
</dbReference>
<feature type="domain" description="SusD-like N-terminal" evidence="1">
    <location>
        <begin position="22"/>
        <end position="229"/>
    </location>
</feature>
<dbReference type="SUPFAM" id="SSF48452">
    <property type="entry name" value="TPR-like"/>
    <property type="match status" value="1"/>
</dbReference>
<keyword evidence="3" id="KW-1185">Reference proteome</keyword>
<evidence type="ECO:0000259" key="1">
    <source>
        <dbReference type="Pfam" id="PF14322"/>
    </source>
</evidence>
<dbReference type="RefSeq" id="WP_089901526.1">
    <property type="nucleotide sequence ID" value="NZ_FOJG01000002.1"/>
</dbReference>
<dbReference type="Proteomes" id="UP000199310">
    <property type="component" value="Unassembled WGS sequence"/>
</dbReference>
<dbReference type="PROSITE" id="PS51257">
    <property type="entry name" value="PROKAR_LIPOPROTEIN"/>
    <property type="match status" value="1"/>
</dbReference>
<name>A0A1I0SBK6_9BACT</name>
<organism evidence="2 3">
    <name type="scientific">Chitinophaga arvensicola</name>
    <dbReference type="NCBI Taxonomy" id="29529"/>
    <lineage>
        <taxon>Bacteria</taxon>
        <taxon>Pseudomonadati</taxon>
        <taxon>Bacteroidota</taxon>
        <taxon>Chitinophagia</taxon>
        <taxon>Chitinophagales</taxon>
        <taxon>Chitinophagaceae</taxon>
        <taxon>Chitinophaga</taxon>
    </lineage>
</organism>
<evidence type="ECO:0000313" key="3">
    <source>
        <dbReference type="Proteomes" id="UP000199310"/>
    </source>
</evidence>
<dbReference type="OrthoDB" id="1147023at2"/>